<dbReference type="EMBL" id="PFEP01000013">
    <property type="protein sequence ID" value="PJE73251.1"/>
    <property type="molecule type" value="Genomic_DNA"/>
</dbReference>
<evidence type="ECO:0000256" key="3">
    <source>
        <dbReference type="ARBA" id="ARBA00022722"/>
    </source>
</evidence>
<gene>
    <name evidence="9" type="ORF">COV00_00730</name>
</gene>
<dbReference type="PANTHER" id="PTHR33653:SF1">
    <property type="entry name" value="RIBONUCLEASE VAPC2"/>
    <property type="match status" value="1"/>
</dbReference>
<dbReference type="AlphaFoldDB" id="A0A2M8L9H6"/>
<comment type="cofactor">
    <cofactor evidence="1">
        <name>Mg(2+)</name>
        <dbReference type="ChEBI" id="CHEBI:18420"/>
    </cofactor>
</comment>
<proteinExistence type="inferred from homology"/>
<sequence length="137" mass="15516">MTTLQKNTKYCLDTNFIINLLNGMENAILVYEEIKNASLAITAIASVALFEILRGKEQNQNKIQAFNELRQKLEVLPFGEREAEEASEIEKRIDQNKLPKLDIDDLLIGATAKTNVAILVSNDSDYQRIDGLQLKNY</sequence>
<accession>A0A2M8L9H6</accession>
<evidence type="ECO:0000313" key="9">
    <source>
        <dbReference type="EMBL" id="PJE73251.1"/>
    </source>
</evidence>
<name>A0A2M8L9H6_9BACT</name>
<dbReference type="InterPro" id="IPR050556">
    <property type="entry name" value="Type_II_TA_system_RNase"/>
</dbReference>
<evidence type="ECO:0000259" key="8">
    <source>
        <dbReference type="SMART" id="SM00670"/>
    </source>
</evidence>
<reference evidence="10" key="1">
    <citation type="submission" date="2017-09" db="EMBL/GenBank/DDBJ databases">
        <title>Depth-based differentiation of microbial function through sediment-hosted aquifers and enrichment of novel symbionts in the deep terrestrial subsurface.</title>
        <authorList>
            <person name="Probst A.J."/>
            <person name="Ladd B."/>
            <person name="Jarett J.K."/>
            <person name="Geller-Mcgrath D.E."/>
            <person name="Sieber C.M.K."/>
            <person name="Emerson J.B."/>
            <person name="Anantharaman K."/>
            <person name="Thomas B.C."/>
            <person name="Malmstrom R."/>
            <person name="Stieglmeier M."/>
            <person name="Klingl A."/>
            <person name="Woyke T."/>
            <person name="Ryan C.M."/>
            <person name="Banfield J.F."/>
        </authorList>
    </citation>
    <scope>NUCLEOTIDE SEQUENCE [LARGE SCALE GENOMIC DNA]</scope>
</reference>
<dbReference type="PANTHER" id="PTHR33653">
    <property type="entry name" value="RIBONUCLEASE VAPC2"/>
    <property type="match status" value="1"/>
</dbReference>
<feature type="domain" description="PIN" evidence="8">
    <location>
        <begin position="8"/>
        <end position="128"/>
    </location>
</feature>
<dbReference type="GO" id="GO:0046872">
    <property type="term" value="F:metal ion binding"/>
    <property type="evidence" value="ECO:0007669"/>
    <property type="project" value="UniProtKB-KW"/>
</dbReference>
<dbReference type="SMART" id="SM00670">
    <property type="entry name" value="PINc"/>
    <property type="match status" value="1"/>
</dbReference>
<keyword evidence="3" id="KW-0540">Nuclease</keyword>
<protein>
    <recommendedName>
        <fullName evidence="8">PIN domain-containing protein</fullName>
    </recommendedName>
</protein>
<comment type="caution">
    <text evidence="9">The sequence shown here is derived from an EMBL/GenBank/DDBJ whole genome shotgun (WGS) entry which is preliminary data.</text>
</comment>
<keyword evidence="2" id="KW-1277">Toxin-antitoxin system</keyword>
<comment type="similarity">
    <text evidence="7">Belongs to the PINc/VapC protein family.</text>
</comment>
<dbReference type="GO" id="GO:0016787">
    <property type="term" value="F:hydrolase activity"/>
    <property type="evidence" value="ECO:0007669"/>
    <property type="project" value="UniProtKB-KW"/>
</dbReference>
<evidence type="ECO:0000256" key="6">
    <source>
        <dbReference type="ARBA" id="ARBA00022842"/>
    </source>
</evidence>
<evidence type="ECO:0000256" key="2">
    <source>
        <dbReference type="ARBA" id="ARBA00022649"/>
    </source>
</evidence>
<keyword evidence="6" id="KW-0460">Magnesium</keyword>
<evidence type="ECO:0000256" key="5">
    <source>
        <dbReference type="ARBA" id="ARBA00022801"/>
    </source>
</evidence>
<evidence type="ECO:0000313" key="10">
    <source>
        <dbReference type="Proteomes" id="UP000230603"/>
    </source>
</evidence>
<dbReference type="Pfam" id="PF01850">
    <property type="entry name" value="PIN"/>
    <property type="match status" value="1"/>
</dbReference>
<keyword evidence="5" id="KW-0378">Hydrolase</keyword>
<dbReference type="SUPFAM" id="SSF88723">
    <property type="entry name" value="PIN domain-like"/>
    <property type="match status" value="1"/>
</dbReference>
<dbReference type="InterPro" id="IPR002716">
    <property type="entry name" value="PIN_dom"/>
</dbReference>
<dbReference type="InterPro" id="IPR029060">
    <property type="entry name" value="PIN-like_dom_sf"/>
</dbReference>
<dbReference type="Gene3D" id="3.40.50.1010">
    <property type="entry name" value="5'-nuclease"/>
    <property type="match status" value="1"/>
</dbReference>
<dbReference type="Proteomes" id="UP000230603">
    <property type="component" value="Unassembled WGS sequence"/>
</dbReference>
<dbReference type="CDD" id="cd09881">
    <property type="entry name" value="PIN_VapC4-5_FitB-like"/>
    <property type="match status" value="1"/>
</dbReference>
<evidence type="ECO:0000256" key="1">
    <source>
        <dbReference type="ARBA" id="ARBA00001946"/>
    </source>
</evidence>
<organism evidence="9 10">
    <name type="scientific">Candidatus Tagabacteria bacterium CG10_big_fil_rev_8_21_14_0_10_40_13</name>
    <dbReference type="NCBI Taxonomy" id="1975022"/>
    <lineage>
        <taxon>Bacteria</taxon>
        <taxon>Candidatus Tagaibacteriota</taxon>
    </lineage>
</organism>
<keyword evidence="4" id="KW-0479">Metal-binding</keyword>
<evidence type="ECO:0000256" key="4">
    <source>
        <dbReference type="ARBA" id="ARBA00022723"/>
    </source>
</evidence>
<dbReference type="GO" id="GO:0004518">
    <property type="term" value="F:nuclease activity"/>
    <property type="evidence" value="ECO:0007669"/>
    <property type="project" value="UniProtKB-KW"/>
</dbReference>
<evidence type="ECO:0000256" key="7">
    <source>
        <dbReference type="ARBA" id="ARBA00038093"/>
    </source>
</evidence>